<organism evidence="1">
    <name type="scientific">marine sediment metagenome</name>
    <dbReference type="NCBI Taxonomy" id="412755"/>
    <lineage>
        <taxon>unclassified sequences</taxon>
        <taxon>metagenomes</taxon>
        <taxon>ecological metagenomes</taxon>
    </lineage>
</organism>
<dbReference type="InterPro" id="IPR013320">
    <property type="entry name" value="ConA-like_dom_sf"/>
</dbReference>
<sequence length="886" mass="93578">MQVKVGTFTKTLALATASQAITGVGFRPKALLLWSGAERNAAVQTDSVQASLGMAVTGIAQSAAAAFLSGEGIVENGQRVSTTTVFELIGNAGGVLSSATLSSFDDDGFTLSWTTNAPTEANEIHYLALAGEELTDVAQLDWTMPTGAGNKAVTGAGFIPDCVIHVHAGAVTATTGTEAQLGIGVMDGIAEWAMTFSADDVGVANHVSSRGQAADACIVEIDPAAQTEDARAVFVSMDADGFTVNFTNAPASAHRVLSLCLKGGAYKVGSFAKDTGAAPDSQSVTGIGFTPYGLLLGSYGADGSSDVLTDAARMGLGLSDGADDGAAGVDDEDGAQNFPLGYSRNNRALTYLAGPKPPTIVSAEVAAFASDQFDLIWRQNTADADEILYLAFGSAQAISADVANVVVTAHGDKCNAGEATLPYLDVCWDQVAPVDDEAFQQYNVYRREAGTTDWTRIATVTPGINLFNAIMALNPAGYWRMGEAVGDILDQTSHGNDGTVTLGAGARNEPDLWPFGTDGSMEFDGADTKVQIADAAALQNIFDDGGAAFFCFNVDSDGEGSEGRIFDKSKPVLKVRDEAGTNVRLEFEYFFSGTNGRWQTAINIPKDTTIIVVPVYDAGNVANNPTLYLWDGSSPSTRTVDDGLTEVSTPVGIRTTDAGSALAIGNNPASTRTFDGHIDESAVFDNPLTAEQAKELITAAIMDNVASCYRDYNARSYQTYEYTVTWTASILGGLQESTKVSPFSNGLDEGFLQTDSAIARVDFDHVFVHEVGDAADHNVLFHSLDATVRRIQERVVAEQWGNERPSAFVGEGDHHTIRLQGLADLHRGPVWDGIADLQSQKATLFVRLGYSGEGFFSHVTRLGRDNAQETYDPGVELTETDFDEAV</sequence>
<reference evidence="1" key="1">
    <citation type="journal article" date="2015" name="Nature">
        <title>Complex archaea that bridge the gap between prokaryotes and eukaryotes.</title>
        <authorList>
            <person name="Spang A."/>
            <person name="Saw J.H."/>
            <person name="Jorgensen S.L."/>
            <person name="Zaremba-Niedzwiedzka K."/>
            <person name="Martijn J."/>
            <person name="Lind A.E."/>
            <person name="van Eijk R."/>
            <person name="Schleper C."/>
            <person name="Guy L."/>
            <person name="Ettema T.J."/>
        </authorList>
    </citation>
    <scope>NUCLEOTIDE SEQUENCE</scope>
</reference>
<proteinExistence type="predicted"/>
<protein>
    <submittedName>
        <fullName evidence="1">Uncharacterized protein</fullName>
    </submittedName>
</protein>
<dbReference type="Gene3D" id="2.60.120.200">
    <property type="match status" value="1"/>
</dbReference>
<dbReference type="EMBL" id="LAZR01005668">
    <property type="protein sequence ID" value="KKM98088.1"/>
    <property type="molecule type" value="Genomic_DNA"/>
</dbReference>
<evidence type="ECO:0000313" key="1">
    <source>
        <dbReference type="EMBL" id="KKM98088.1"/>
    </source>
</evidence>
<dbReference type="AlphaFoldDB" id="A0A0F9LXH5"/>
<dbReference type="SUPFAM" id="SSF49899">
    <property type="entry name" value="Concanavalin A-like lectins/glucanases"/>
    <property type="match status" value="1"/>
</dbReference>
<accession>A0A0F9LXH5</accession>
<comment type="caution">
    <text evidence="1">The sequence shown here is derived from an EMBL/GenBank/DDBJ whole genome shotgun (WGS) entry which is preliminary data.</text>
</comment>
<name>A0A0F9LXH5_9ZZZZ</name>
<gene>
    <name evidence="1" type="ORF">LCGC14_1161500</name>
</gene>